<feature type="domain" description="C-type lectin" evidence="2">
    <location>
        <begin position="1"/>
        <end position="92"/>
    </location>
</feature>
<feature type="non-terminal residue" evidence="3">
    <location>
        <position position="1"/>
    </location>
</feature>
<dbReference type="AlphaFoldDB" id="A0A8J7THL2"/>
<dbReference type="Pfam" id="PF00059">
    <property type="entry name" value="Lectin_C"/>
    <property type="match status" value="2"/>
</dbReference>
<dbReference type="PROSITE" id="PS50041">
    <property type="entry name" value="C_TYPE_LECTIN_2"/>
    <property type="match status" value="2"/>
</dbReference>
<sequence length="259" mass="28123">MATVSGPADLEQLLATAEPVTGCAWTGLYYVWDLWQWSLGGGYLYGAGRSAFTSWRAGEPNNYGGKENCVAMVGGGLWADRPCSFTSYSVCYQGGEGAADQYFLVAEAKNWTEALTFCREHYTDLTRVRSHSENELVRVTAGGREVWIGLFTEPWKWSDGDVSTFRPWHVGEPNNYGGIESCGAVNLQGSARGSWNDYNCNTTYAFFCYSGKLSRCHFDSLMGVTLRGTSPSLCYSTTACPVRTCGGSESVPGCTGCSG</sequence>
<dbReference type="EMBL" id="JAAWVO010065802">
    <property type="protein sequence ID" value="MBN3323583.1"/>
    <property type="molecule type" value="Genomic_DNA"/>
</dbReference>
<dbReference type="PROSITE" id="PS00615">
    <property type="entry name" value="C_TYPE_LECTIN_1"/>
    <property type="match status" value="1"/>
</dbReference>
<dbReference type="PANTHER" id="PTHR45784">
    <property type="entry name" value="C-TYPE LECTIN DOMAIN FAMILY 20 MEMBER A-RELATED"/>
    <property type="match status" value="1"/>
</dbReference>
<feature type="non-terminal residue" evidence="3">
    <location>
        <position position="259"/>
    </location>
</feature>
<gene>
    <name evidence="3" type="primary">Mrc1_7</name>
    <name evidence="3" type="ORF">GTO95_0015616</name>
</gene>
<dbReference type="InterPro" id="IPR016186">
    <property type="entry name" value="C-type_lectin-like/link_sf"/>
</dbReference>
<keyword evidence="1" id="KW-1015">Disulfide bond</keyword>
<dbReference type="InterPro" id="IPR001304">
    <property type="entry name" value="C-type_lectin-like"/>
</dbReference>
<name>A0A8J7THL2_ATRSP</name>
<accession>A0A8J7THL2</accession>
<dbReference type="SMART" id="SM00034">
    <property type="entry name" value="CLECT"/>
    <property type="match status" value="1"/>
</dbReference>
<organism evidence="3 4">
    <name type="scientific">Atractosteus spatula</name>
    <name type="common">Alligator gar</name>
    <name type="synonym">Lepisosteus spatula</name>
    <dbReference type="NCBI Taxonomy" id="7917"/>
    <lineage>
        <taxon>Eukaryota</taxon>
        <taxon>Metazoa</taxon>
        <taxon>Chordata</taxon>
        <taxon>Craniata</taxon>
        <taxon>Vertebrata</taxon>
        <taxon>Euteleostomi</taxon>
        <taxon>Actinopterygii</taxon>
        <taxon>Neopterygii</taxon>
        <taxon>Holostei</taxon>
        <taxon>Semionotiformes</taxon>
        <taxon>Lepisosteidae</taxon>
        <taxon>Atractosteus</taxon>
    </lineage>
</organism>
<evidence type="ECO:0000259" key="2">
    <source>
        <dbReference type="PROSITE" id="PS50041"/>
    </source>
</evidence>
<proteinExistence type="predicted"/>
<dbReference type="InterPro" id="IPR016187">
    <property type="entry name" value="CTDL_fold"/>
</dbReference>
<comment type="caution">
    <text evidence="3">The sequence shown here is derived from an EMBL/GenBank/DDBJ whole genome shotgun (WGS) entry which is preliminary data.</text>
</comment>
<feature type="domain" description="C-type lectin" evidence="2">
    <location>
        <begin position="102"/>
        <end position="209"/>
    </location>
</feature>
<dbReference type="SUPFAM" id="SSF56436">
    <property type="entry name" value="C-type lectin-like"/>
    <property type="match status" value="2"/>
</dbReference>
<dbReference type="Gene3D" id="3.10.100.10">
    <property type="entry name" value="Mannose-Binding Protein A, subunit A"/>
    <property type="match status" value="2"/>
</dbReference>
<evidence type="ECO:0000256" key="1">
    <source>
        <dbReference type="ARBA" id="ARBA00023157"/>
    </source>
</evidence>
<evidence type="ECO:0000313" key="3">
    <source>
        <dbReference type="EMBL" id="MBN3323583.1"/>
    </source>
</evidence>
<protein>
    <submittedName>
        <fullName evidence="3">MRC1 protein</fullName>
    </submittedName>
</protein>
<keyword evidence="4" id="KW-1185">Reference proteome</keyword>
<evidence type="ECO:0000313" key="4">
    <source>
        <dbReference type="Proteomes" id="UP000736164"/>
    </source>
</evidence>
<dbReference type="Proteomes" id="UP000736164">
    <property type="component" value="Unassembled WGS sequence"/>
</dbReference>
<reference evidence="3" key="1">
    <citation type="journal article" date="2021" name="Cell">
        <title>Tracing the genetic footprints of vertebrate landing in non-teleost ray-finned fishes.</title>
        <authorList>
            <person name="Bi X."/>
            <person name="Wang K."/>
            <person name="Yang L."/>
            <person name="Pan H."/>
            <person name="Jiang H."/>
            <person name="Wei Q."/>
            <person name="Fang M."/>
            <person name="Yu H."/>
            <person name="Zhu C."/>
            <person name="Cai Y."/>
            <person name="He Y."/>
            <person name="Gan X."/>
            <person name="Zeng H."/>
            <person name="Yu D."/>
            <person name="Zhu Y."/>
            <person name="Jiang H."/>
            <person name="Qiu Q."/>
            <person name="Yang H."/>
            <person name="Zhang Y.E."/>
            <person name="Wang W."/>
            <person name="Zhu M."/>
            <person name="He S."/>
            <person name="Zhang G."/>
        </authorList>
    </citation>
    <scope>NUCLEOTIDE SEQUENCE</scope>
    <source>
        <strain evidence="3">Allg_001</strain>
    </source>
</reference>
<dbReference type="PANTHER" id="PTHR45784:SF5">
    <property type="entry name" value="C-TYPE LECTIN DOMAIN FAMILY 20 MEMBER A-RELATED"/>
    <property type="match status" value="1"/>
</dbReference>
<dbReference type="InterPro" id="IPR018378">
    <property type="entry name" value="C-type_lectin_CS"/>
</dbReference>